<dbReference type="PANTHER" id="PTHR43736">
    <property type="entry name" value="ADP-RIBOSE PYROPHOSPHATASE"/>
    <property type="match status" value="1"/>
</dbReference>
<comment type="similarity">
    <text evidence="2">Belongs to the Nudix hydrolase family.</text>
</comment>
<dbReference type="Pfam" id="PF00293">
    <property type="entry name" value="NUDIX"/>
    <property type="match status" value="1"/>
</dbReference>
<evidence type="ECO:0000313" key="5">
    <source>
        <dbReference type="Proteomes" id="UP001487296"/>
    </source>
</evidence>
<evidence type="ECO:0000313" key="4">
    <source>
        <dbReference type="EMBL" id="MEQ2487779.1"/>
    </source>
</evidence>
<accession>A0ABV1FTP2</accession>
<sequence length="237" mass="28074">MDKINKTDEELKYCYKYPHPSVTTDCVIFGFDGTKLKVLLVQRGIEPYKGRWAFPGGFMNMDESAEEGALRELQEETGLEGAYIRQFHTFTAPQRDPRERVITIAYYALVRMQEVKGSDDAADARWFALDEVPQLAFDHDQILRKAEQALRQLIHFEPIGFELLPEEFTIKELQNLYEAILDVRFDRRNFYNKMKRLEMLEQMDETVNPSQKKEAFLFRFNRAKYEELKQKGFRLEF</sequence>
<dbReference type="PROSITE" id="PS51462">
    <property type="entry name" value="NUDIX"/>
    <property type="match status" value="1"/>
</dbReference>
<dbReference type="Gene3D" id="3.90.79.10">
    <property type="entry name" value="Nucleoside Triphosphate Pyrophosphohydrolase"/>
    <property type="match status" value="1"/>
</dbReference>
<organism evidence="4 5">
    <name type="scientific">Hallella faecis</name>
    <dbReference type="NCBI Taxonomy" id="2841596"/>
    <lineage>
        <taxon>Bacteria</taxon>
        <taxon>Pseudomonadati</taxon>
        <taxon>Bacteroidota</taxon>
        <taxon>Bacteroidia</taxon>
        <taxon>Bacteroidales</taxon>
        <taxon>Prevotellaceae</taxon>
        <taxon>Hallella</taxon>
    </lineage>
</organism>
<dbReference type="Pfam" id="PF21906">
    <property type="entry name" value="WHD_NrtR"/>
    <property type="match status" value="1"/>
</dbReference>
<dbReference type="CDD" id="cd18873">
    <property type="entry name" value="NUDIX_NadM_like"/>
    <property type="match status" value="1"/>
</dbReference>
<dbReference type="InterPro" id="IPR015797">
    <property type="entry name" value="NUDIX_hydrolase-like_dom_sf"/>
</dbReference>
<keyword evidence="1 2" id="KW-0378">Hydrolase</keyword>
<evidence type="ECO:0000256" key="1">
    <source>
        <dbReference type="ARBA" id="ARBA00022801"/>
    </source>
</evidence>
<dbReference type="RefSeq" id="WP_215760861.1">
    <property type="nucleotide sequence ID" value="NZ_JAHKBE010000086.1"/>
</dbReference>
<dbReference type="InterPro" id="IPR036390">
    <property type="entry name" value="WH_DNA-bd_sf"/>
</dbReference>
<protein>
    <submittedName>
        <fullName evidence="4">NUDIX domain-containing protein</fullName>
    </submittedName>
</protein>
<dbReference type="SUPFAM" id="SSF55811">
    <property type="entry name" value="Nudix"/>
    <property type="match status" value="1"/>
</dbReference>
<evidence type="ECO:0000256" key="2">
    <source>
        <dbReference type="RuleBase" id="RU003476"/>
    </source>
</evidence>
<dbReference type="InterPro" id="IPR054105">
    <property type="entry name" value="WHD_NrtR"/>
</dbReference>
<dbReference type="PANTHER" id="PTHR43736:SF4">
    <property type="entry name" value="SLR1690 PROTEIN"/>
    <property type="match status" value="1"/>
</dbReference>
<evidence type="ECO:0000259" key="3">
    <source>
        <dbReference type="PROSITE" id="PS51462"/>
    </source>
</evidence>
<dbReference type="PRINTS" id="PR00502">
    <property type="entry name" value="NUDIXFAMILY"/>
</dbReference>
<dbReference type="EMBL" id="JBBNFP010000082">
    <property type="protein sequence ID" value="MEQ2487779.1"/>
    <property type="molecule type" value="Genomic_DNA"/>
</dbReference>
<proteinExistence type="inferred from homology"/>
<dbReference type="InterPro" id="IPR020476">
    <property type="entry name" value="Nudix_hydrolase"/>
</dbReference>
<dbReference type="InterPro" id="IPR020084">
    <property type="entry name" value="NUDIX_hydrolase_CS"/>
</dbReference>
<comment type="caution">
    <text evidence="4">The sequence shown here is derived from an EMBL/GenBank/DDBJ whole genome shotgun (WGS) entry which is preliminary data.</text>
</comment>
<dbReference type="InterPro" id="IPR000086">
    <property type="entry name" value="NUDIX_hydrolase_dom"/>
</dbReference>
<feature type="domain" description="Nudix hydrolase" evidence="3">
    <location>
        <begin position="21"/>
        <end position="151"/>
    </location>
</feature>
<dbReference type="SUPFAM" id="SSF46785">
    <property type="entry name" value="Winged helix' DNA-binding domain"/>
    <property type="match status" value="1"/>
</dbReference>
<name>A0ABV1FTP2_9BACT</name>
<dbReference type="Proteomes" id="UP001487296">
    <property type="component" value="Unassembled WGS sequence"/>
</dbReference>
<dbReference type="Gene3D" id="1.10.10.10">
    <property type="entry name" value="Winged helix-like DNA-binding domain superfamily/Winged helix DNA-binding domain"/>
    <property type="match status" value="1"/>
</dbReference>
<reference evidence="4 5" key="1">
    <citation type="submission" date="2024-04" db="EMBL/GenBank/DDBJ databases">
        <title>Human intestinal bacterial collection.</title>
        <authorList>
            <person name="Pauvert C."/>
            <person name="Hitch T.C.A."/>
            <person name="Clavel T."/>
        </authorList>
    </citation>
    <scope>NUCLEOTIDE SEQUENCE [LARGE SCALE GENOMIC DNA]</scope>
    <source>
        <strain evidence="4 5">CLA-AA-H145</strain>
    </source>
</reference>
<dbReference type="PROSITE" id="PS00893">
    <property type="entry name" value="NUDIX_BOX"/>
    <property type="match status" value="1"/>
</dbReference>
<dbReference type="InterPro" id="IPR036388">
    <property type="entry name" value="WH-like_DNA-bd_sf"/>
</dbReference>
<keyword evidence="5" id="KW-1185">Reference proteome</keyword>
<gene>
    <name evidence="4" type="ORF">AAAT34_12105</name>
</gene>